<gene>
    <name evidence="5" type="ordered locus">FRAAL3758</name>
</gene>
<reference evidence="5 6" key="1">
    <citation type="journal article" date="2007" name="Genome Res.">
        <title>Genome characteristics of facultatively symbiotic Frankia sp. strains reflect host range and host plant biogeography.</title>
        <authorList>
            <person name="Normand P."/>
            <person name="Lapierre P."/>
            <person name="Tisa L.S."/>
            <person name="Gogarten J.P."/>
            <person name="Alloisio N."/>
            <person name="Bagnarol E."/>
            <person name="Bassi C.A."/>
            <person name="Berry A.M."/>
            <person name="Bickhart D.M."/>
            <person name="Choisne N."/>
            <person name="Couloux A."/>
            <person name="Cournoyer B."/>
            <person name="Cruveiller S."/>
            <person name="Daubin V."/>
            <person name="Demange N."/>
            <person name="Francino M.P."/>
            <person name="Goltsman E."/>
            <person name="Huang Y."/>
            <person name="Kopp O.R."/>
            <person name="Labarre L."/>
            <person name="Lapidus A."/>
            <person name="Lavire C."/>
            <person name="Marechal J."/>
            <person name="Martinez M."/>
            <person name="Mastronunzio J.E."/>
            <person name="Mullin B.C."/>
            <person name="Niemann J."/>
            <person name="Pujic P."/>
            <person name="Rawnsley T."/>
            <person name="Rouy Z."/>
            <person name="Schenowitz C."/>
            <person name="Sellstedt A."/>
            <person name="Tavares F."/>
            <person name="Tomkins J.P."/>
            <person name="Vallenet D."/>
            <person name="Valverde C."/>
            <person name="Wall L.G."/>
            <person name="Wang Y."/>
            <person name="Medigue C."/>
            <person name="Benson D.R."/>
        </authorList>
    </citation>
    <scope>NUCLEOTIDE SEQUENCE [LARGE SCALE GENOMIC DNA]</scope>
    <source>
        <strain evidence="6">DSM 45986 / CECT 9034 / ACN14a</strain>
    </source>
</reference>
<feature type="domain" description="Alcohol dehydrogenase-like C-terminal" evidence="3">
    <location>
        <begin position="205"/>
        <end position="331"/>
    </location>
</feature>
<dbReference type="HOGENOM" id="CLU_026673_11_0_11"/>
<proteinExistence type="predicted"/>
<dbReference type="InterPro" id="IPR013149">
    <property type="entry name" value="ADH-like_C"/>
</dbReference>
<evidence type="ECO:0000259" key="4">
    <source>
        <dbReference type="Pfam" id="PF08240"/>
    </source>
</evidence>
<dbReference type="InterPro" id="IPR036291">
    <property type="entry name" value="NAD(P)-bd_dom_sf"/>
</dbReference>
<name>Q0RJB1_FRAAA</name>
<dbReference type="Gene3D" id="3.90.180.10">
    <property type="entry name" value="Medium-chain alcohol dehydrogenases, catalytic domain"/>
    <property type="match status" value="1"/>
</dbReference>
<evidence type="ECO:0000259" key="3">
    <source>
        <dbReference type="Pfam" id="PF00107"/>
    </source>
</evidence>
<dbReference type="Gene3D" id="3.40.50.720">
    <property type="entry name" value="NAD(P)-binding Rossmann-like Domain"/>
    <property type="match status" value="1"/>
</dbReference>
<dbReference type="CDD" id="cd05188">
    <property type="entry name" value="MDR"/>
    <property type="match status" value="1"/>
</dbReference>
<feature type="domain" description="Alcohol dehydrogenase-like N-terminal" evidence="4">
    <location>
        <begin position="46"/>
        <end position="167"/>
    </location>
</feature>
<dbReference type="InterPro" id="IPR013154">
    <property type="entry name" value="ADH-like_N"/>
</dbReference>
<keyword evidence="6" id="KW-1185">Reference proteome</keyword>
<dbReference type="InterPro" id="IPR050129">
    <property type="entry name" value="Zn_alcohol_dh"/>
</dbReference>
<organism evidence="5 6">
    <name type="scientific">Frankia alni (strain DSM 45986 / CECT 9034 / ACN14a)</name>
    <dbReference type="NCBI Taxonomy" id="326424"/>
    <lineage>
        <taxon>Bacteria</taxon>
        <taxon>Bacillati</taxon>
        <taxon>Actinomycetota</taxon>
        <taxon>Actinomycetes</taxon>
        <taxon>Frankiales</taxon>
        <taxon>Frankiaceae</taxon>
        <taxon>Frankia</taxon>
    </lineage>
</organism>
<dbReference type="PANTHER" id="PTHR43401:SF2">
    <property type="entry name" value="L-THREONINE 3-DEHYDROGENASE"/>
    <property type="match status" value="1"/>
</dbReference>
<dbReference type="AlphaFoldDB" id="Q0RJB1"/>
<comment type="cofactor">
    <cofactor evidence="1">
        <name>Zn(2+)</name>
        <dbReference type="ChEBI" id="CHEBI:29105"/>
    </cofactor>
</comment>
<dbReference type="Pfam" id="PF08240">
    <property type="entry name" value="ADH_N"/>
    <property type="match status" value="1"/>
</dbReference>
<dbReference type="EC" id="1.1.1.-" evidence="5"/>
<dbReference type="EMBL" id="CT573213">
    <property type="protein sequence ID" value="CAJ62401.1"/>
    <property type="molecule type" value="Genomic_DNA"/>
</dbReference>
<evidence type="ECO:0000256" key="1">
    <source>
        <dbReference type="ARBA" id="ARBA00001947"/>
    </source>
</evidence>
<dbReference type="STRING" id="326424.FRAAL3758"/>
<evidence type="ECO:0000256" key="2">
    <source>
        <dbReference type="ARBA" id="ARBA00023002"/>
    </source>
</evidence>
<dbReference type="SUPFAM" id="SSF50129">
    <property type="entry name" value="GroES-like"/>
    <property type="match status" value="1"/>
</dbReference>
<dbReference type="SUPFAM" id="SSF51735">
    <property type="entry name" value="NAD(P)-binding Rossmann-fold domains"/>
    <property type="match status" value="1"/>
</dbReference>
<evidence type="ECO:0000313" key="6">
    <source>
        <dbReference type="Proteomes" id="UP000000657"/>
    </source>
</evidence>
<protein>
    <submittedName>
        <fullName evidence="5">Alcohol dehydrogenase, zinc-dependent</fullName>
        <ecNumber evidence="5">1.1.1.-</ecNumber>
    </submittedName>
</protein>
<dbReference type="PANTHER" id="PTHR43401">
    <property type="entry name" value="L-THREONINE 3-DEHYDROGENASE"/>
    <property type="match status" value="1"/>
</dbReference>
<dbReference type="Proteomes" id="UP000000657">
    <property type="component" value="Chromosome"/>
</dbReference>
<dbReference type="Pfam" id="PF00107">
    <property type="entry name" value="ADH_zinc_N"/>
    <property type="match status" value="1"/>
</dbReference>
<sequence>MELYDSPARHVAARLVAQAGAGALGGLGRAVPLRYVDRDDPRPPDERWVRVRPSLAGIGGADLALVTGRASAYLTAVVGLPFVPGREVVGRVEQQVALPDGRVLAAGARVVVDPVAPPAGSVSLSGAGSPSEAGAGVGARAAEVGVGGGGWSRVTLAHRGQLHAVPEGLPDERAVLLDALARAVHAADRARVAPGARVLVVGAGAVGLCTVLALRAFTDAGSVAVVARHPRQAQVAGRFGADAVFDPAGAVAGVRRGTHALRVTPSSGGSFLLGGVDVAVDAAGSAQALATALRTTRAGGRVVVAGTPSDRVDLTPLWARGLELVGAARTSADPGAGDVLARAWELAATAPLDGLVTGGYPLTRWRDALAHAWDAGRLGAVRVAFDPAAPS</sequence>
<evidence type="ECO:0000313" key="5">
    <source>
        <dbReference type="EMBL" id="CAJ62401.1"/>
    </source>
</evidence>
<dbReference type="eggNOG" id="COG1063">
    <property type="taxonomic scope" value="Bacteria"/>
</dbReference>
<keyword evidence="2 5" id="KW-0560">Oxidoreductase</keyword>
<dbReference type="GO" id="GO:0016491">
    <property type="term" value="F:oxidoreductase activity"/>
    <property type="evidence" value="ECO:0007669"/>
    <property type="project" value="UniProtKB-KW"/>
</dbReference>
<dbReference type="KEGG" id="fal:FRAAL3758"/>
<accession>Q0RJB1</accession>
<dbReference type="InterPro" id="IPR011032">
    <property type="entry name" value="GroES-like_sf"/>
</dbReference>